<dbReference type="HOGENOM" id="CLU_2615025_0_0_5"/>
<accession>Q07M91</accession>
<dbReference type="eggNOG" id="ENOG5032DHQ">
    <property type="taxonomic scope" value="Bacteria"/>
</dbReference>
<dbReference type="STRING" id="316055.RPE_3006"/>
<reference evidence="1" key="1">
    <citation type="submission" date="2006-09" db="EMBL/GenBank/DDBJ databases">
        <title>Complete sequence of Rhodopseudomonas palustris BisA53.</title>
        <authorList>
            <consortium name="US DOE Joint Genome Institute"/>
            <person name="Copeland A."/>
            <person name="Lucas S."/>
            <person name="Lapidus A."/>
            <person name="Barry K."/>
            <person name="Detter J.C."/>
            <person name="Glavina del Rio T."/>
            <person name="Hammon N."/>
            <person name="Israni S."/>
            <person name="Dalin E."/>
            <person name="Tice H."/>
            <person name="Pitluck S."/>
            <person name="Chain P."/>
            <person name="Malfatti S."/>
            <person name="Shin M."/>
            <person name="Vergez L."/>
            <person name="Schmutz J."/>
            <person name="Larimer F."/>
            <person name="Land M."/>
            <person name="Hauser L."/>
            <person name="Pelletier D.A."/>
            <person name="Kyrpides N."/>
            <person name="Kim E."/>
            <person name="Harwood C.S."/>
            <person name="Oda Y."/>
            <person name="Richardson P."/>
        </authorList>
    </citation>
    <scope>NUCLEOTIDE SEQUENCE [LARGE SCALE GENOMIC DNA]</scope>
    <source>
        <strain evidence="1">BisA53</strain>
    </source>
</reference>
<dbReference type="OrthoDB" id="8251663at2"/>
<proteinExistence type="predicted"/>
<dbReference type="KEGG" id="rpe:RPE_3006"/>
<protein>
    <submittedName>
        <fullName evidence="1">Uncharacterized protein</fullName>
    </submittedName>
</protein>
<dbReference type="EMBL" id="CP000463">
    <property type="protein sequence ID" value="ABJ06943.1"/>
    <property type="molecule type" value="Genomic_DNA"/>
</dbReference>
<gene>
    <name evidence="1" type="ordered locus">RPE_3006</name>
</gene>
<sequence>MQVERGVRVMNVDVIGKAYDIASFYLRRTGVVPDQHAPNEALLQLIVQMFERGDTHQLSLANRAIARFESRQARGEGQA</sequence>
<evidence type="ECO:0000313" key="1">
    <source>
        <dbReference type="EMBL" id="ABJ06943.1"/>
    </source>
</evidence>
<organism evidence="1">
    <name type="scientific">Rhodopseudomonas palustris (strain BisA53)</name>
    <dbReference type="NCBI Taxonomy" id="316055"/>
    <lineage>
        <taxon>Bacteria</taxon>
        <taxon>Pseudomonadati</taxon>
        <taxon>Pseudomonadota</taxon>
        <taxon>Alphaproteobacteria</taxon>
        <taxon>Hyphomicrobiales</taxon>
        <taxon>Nitrobacteraceae</taxon>
        <taxon>Rhodopseudomonas</taxon>
    </lineage>
</organism>
<dbReference type="AlphaFoldDB" id="Q07M91"/>
<name>Q07M91_RHOP5</name>